<keyword evidence="2" id="KW-0175">Coiled coil</keyword>
<dbReference type="RefSeq" id="WP_128525431.1">
    <property type="nucleotide sequence ID" value="NZ_CP026118.1"/>
</dbReference>
<dbReference type="Pfam" id="PF13276">
    <property type="entry name" value="HTH_21"/>
    <property type="match status" value="1"/>
</dbReference>
<dbReference type="PANTHER" id="PTHR46889:SF5">
    <property type="entry name" value="INTEGRASE PROTEIN"/>
    <property type="match status" value="1"/>
</dbReference>
<dbReference type="EMBL" id="CP026118">
    <property type="protein sequence ID" value="QAS53154.1"/>
    <property type="molecule type" value="Genomic_DNA"/>
</dbReference>
<sequence length="446" mass="52633">MTKFGSELKLQIAKRYLQGFISYRDLASETGVDDSSIRYWVKLVRHHGDQAFVFPYTNYSPAFKLELIQFIERTGCSIREASAIYHIPDSSMARRWKEKWKKGGYDALRMYEKGSKAVSEKKNNTDESIESVKRENEQLRAENAYLKKLNGLSSREGKIGTKEKAQVIQELRHAFRLQVLIKVAGLAHSTFYYASKKLSQPDPDRKWKRRVLFIYNTHNGRVGYRRITDILVRKNYKVNHKKVYRIMVALGIACQVNQKKYVSYKGKVGKTADNVLDRHFKSDRPNQKWVTDITEFRVFSQKFYLSPVLGLFNGEIISYTLGERPTFSLVEEMLDQALEKKEEHEDLLIHSDQGWHYQMAQFRKKLQDHNITQSMSRKGNCHDNSVMENFFGIFKSEFLYYEEFDSIQHFKDRFETYMHYYNHLRVKSRLKGNSPVLERQMYEKAS</sequence>
<dbReference type="KEGG" id="hli:HLI_13635"/>
<dbReference type="InterPro" id="IPR036397">
    <property type="entry name" value="RNaseH_sf"/>
</dbReference>
<dbReference type="Gene3D" id="1.10.10.10">
    <property type="entry name" value="Winged helix-like DNA-binding domain superfamily/Winged helix DNA-binding domain"/>
    <property type="match status" value="1"/>
</dbReference>
<evidence type="ECO:0000313" key="5">
    <source>
        <dbReference type="Proteomes" id="UP000287756"/>
    </source>
</evidence>
<evidence type="ECO:0000256" key="1">
    <source>
        <dbReference type="ARBA" id="ARBA00002286"/>
    </source>
</evidence>
<evidence type="ECO:0000313" key="4">
    <source>
        <dbReference type="EMBL" id="QAS53154.1"/>
    </source>
</evidence>
<feature type="coiled-coil region" evidence="2">
    <location>
        <begin position="122"/>
        <end position="149"/>
    </location>
</feature>
<dbReference type="Pfam" id="PF00665">
    <property type="entry name" value="rve"/>
    <property type="match status" value="1"/>
</dbReference>
<name>A0A410MEI5_9BACI</name>
<dbReference type="InterPro" id="IPR050900">
    <property type="entry name" value="Transposase_IS3/IS150/IS904"/>
</dbReference>
<comment type="function">
    <text evidence="1">Involved in the transposition of the insertion sequence.</text>
</comment>
<dbReference type="AlphaFoldDB" id="A0A410MEI5"/>
<dbReference type="InterPro" id="IPR009057">
    <property type="entry name" value="Homeodomain-like_sf"/>
</dbReference>
<dbReference type="SUPFAM" id="SSF48295">
    <property type="entry name" value="TrpR-like"/>
    <property type="match status" value="1"/>
</dbReference>
<gene>
    <name evidence="4" type="ORF">HLI_13635</name>
</gene>
<dbReference type="PANTHER" id="PTHR46889">
    <property type="entry name" value="TRANSPOSASE INSF FOR INSERTION SEQUENCE IS3B-RELATED"/>
    <property type="match status" value="1"/>
</dbReference>
<dbReference type="SUPFAM" id="SSF46689">
    <property type="entry name" value="Homeodomain-like"/>
    <property type="match status" value="1"/>
</dbReference>
<dbReference type="Pfam" id="PF13333">
    <property type="entry name" value="rve_2"/>
    <property type="match status" value="1"/>
</dbReference>
<dbReference type="InterPro" id="IPR001584">
    <property type="entry name" value="Integrase_cat-core"/>
</dbReference>
<dbReference type="GO" id="GO:0043565">
    <property type="term" value="F:sequence-specific DNA binding"/>
    <property type="evidence" value="ECO:0007669"/>
    <property type="project" value="InterPro"/>
</dbReference>
<dbReference type="Gene3D" id="3.30.420.10">
    <property type="entry name" value="Ribonuclease H-like superfamily/Ribonuclease H"/>
    <property type="match status" value="1"/>
</dbReference>
<proteinExistence type="predicted"/>
<organism evidence="4 5">
    <name type="scientific">Halobacillus litoralis</name>
    <dbReference type="NCBI Taxonomy" id="45668"/>
    <lineage>
        <taxon>Bacteria</taxon>
        <taxon>Bacillati</taxon>
        <taxon>Bacillota</taxon>
        <taxon>Bacilli</taxon>
        <taxon>Bacillales</taxon>
        <taxon>Bacillaceae</taxon>
        <taxon>Halobacillus</taxon>
    </lineage>
</organism>
<evidence type="ECO:0000256" key="2">
    <source>
        <dbReference type="SAM" id="Coils"/>
    </source>
</evidence>
<dbReference type="InterPro" id="IPR048020">
    <property type="entry name" value="Transpos_IS3"/>
</dbReference>
<dbReference type="OrthoDB" id="9781005at2"/>
<dbReference type="NCBIfam" id="NF033516">
    <property type="entry name" value="transpos_IS3"/>
    <property type="match status" value="1"/>
</dbReference>
<dbReference type="InterPro" id="IPR025948">
    <property type="entry name" value="HTH-like_dom"/>
</dbReference>
<protein>
    <submittedName>
        <fullName evidence="4">IS3 family transposase</fullName>
    </submittedName>
</protein>
<reference evidence="4 5" key="1">
    <citation type="submission" date="2018-01" db="EMBL/GenBank/DDBJ databases">
        <title>The whole genome sequencing and assembly of Halobacillus litoralis ERB031 strain.</title>
        <authorList>
            <person name="Lee S.-J."/>
            <person name="Park M.-K."/>
            <person name="Kim J.-Y."/>
            <person name="Lee Y.-J."/>
            <person name="Yi H."/>
            <person name="Bahn Y.-S."/>
            <person name="Kim J.F."/>
            <person name="Lee D.-W."/>
        </authorList>
    </citation>
    <scope>NUCLEOTIDE SEQUENCE [LARGE SCALE GENOMIC DNA]</scope>
    <source>
        <strain evidence="4 5">ERB 031</strain>
    </source>
</reference>
<dbReference type="GO" id="GO:0015074">
    <property type="term" value="P:DNA integration"/>
    <property type="evidence" value="ECO:0007669"/>
    <property type="project" value="InterPro"/>
</dbReference>
<accession>A0A410MEI5</accession>
<dbReference type="InterPro" id="IPR036388">
    <property type="entry name" value="WH-like_DNA-bd_sf"/>
</dbReference>
<dbReference type="InterPro" id="IPR012337">
    <property type="entry name" value="RNaseH-like_sf"/>
</dbReference>
<feature type="domain" description="Integrase catalytic" evidence="3">
    <location>
        <begin position="281"/>
        <end position="443"/>
    </location>
</feature>
<dbReference type="PROSITE" id="PS50994">
    <property type="entry name" value="INTEGRASE"/>
    <property type="match status" value="1"/>
</dbReference>
<dbReference type="Pfam" id="PF13518">
    <property type="entry name" value="HTH_28"/>
    <property type="match status" value="2"/>
</dbReference>
<dbReference type="InterPro" id="IPR055247">
    <property type="entry name" value="InsJ-like_HTH"/>
</dbReference>
<dbReference type="InterPro" id="IPR010921">
    <property type="entry name" value="Trp_repressor/repl_initiator"/>
</dbReference>
<dbReference type="SUPFAM" id="SSF53098">
    <property type="entry name" value="Ribonuclease H-like"/>
    <property type="match status" value="1"/>
</dbReference>
<dbReference type="Proteomes" id="UP000287756">
    <property type="component" value="Chromosome"/>
</dbReference>
<evidence type="ECO:0000259" key="3">
    <source>
        <dbReference type="PROSITE" id="PS50994"/>
    </source>
</evidence>